<evidence type="ECO:0000313" key="5">
    <source>
        <dbReference type="Proteomes" id="UP000197587"/>
    </source>
</evidence>
<dbReference type="PROSITE" id="PS51257">
    <property type="entry name" value="PROKAR_LIPOPROTEIN"/>
    <property type="match status" value="1"/>
</dbReference>
<dbReference type="PANTHER" id="PTHR10161">
    <property type="entry name" value="TARTRATE-RESISTANT ACID PHOSPHATASE TYPE 5"/>
    <property type="match status" value="1"/>
</dbReference>
<dbReference type="RefSeq" id="WP_088264483.1">
    <property type="nucleotide sequence ID" value="NZ_JASZ02000021.1"/>
</dbReference>
<dbReference type="EMBL" id="JASZ02000021">
    <property type="protein sequence ID" value="OWK97742.1"/>
    <property type="molecule type" value="Genomic_DNA"/>
</dbReference>
<dbReference type="InterPro" id="IPR029052">
    <property type="entry name" value="Metallo-depent_PP-like"/>
</dbReference>
<reference evidence="4 5" key="1">
    <citation type="submission" date="2017-05" db="EMBL/GenBank/DDBJ databases">
        <title>Genome of Chryseobacterium haifense.</title>
        <authorList>
            <person name="Newman J.D."/>
        </authorList>
    </citation>
    <scope>NUCLEOTIDE SEQUENCE [LARGE SCALE GENOMIC DNA]</scope>
    <source>
        <strain evidence="4 5">DSM 19056</strain>
    </source>
</reference>
<gene>
    <name evidence="4" type="ORF">AP75_09685</name>
</gene>
<keyword evidence="5" id="KW-1185">Reference proteome</keyword>
<name>A0A246B8H0_9FLAO</name>
<keyword evidence="2" id="KW-0378">Hydrolase</keyword>
<evidence type="ECO:0000256" key="2">
    <source>
        <dbReference type="ARBA" id="ARBA00022801"/>
    </source>
</evidence>
<dbReference type="AlphaFoldDB" id="A0A246B8H0"/>
<dbReference type="PANTHER" id="PTHR10161:SF14">
    <property type="entry name" value="TARTRATE-RESISTANT ACID PHOSPHATASE TYPE 5"/>
    <property type="match status" value="1"/>
</dbReference>
<dbReference type="Proteomes" id="UP000197587">
    <property type="component" value="Unassembled WGS sequence"/>
</dbReference>
<evidence type="ECO:0000313" key="4">
    <source>
        <dbReference type="EMBL" id="OWK97742.1"/>
    </source>
</evidence>
<feature type="domain" description="Calcineurin-like phosphoesterase" evidence="3">
    <location>
        <begin position="48"/>
        <end position="307"/>
    </location>
</feature>
<accession>A0A246B8H0</accession>
<keyword evidence="1" id="KW-0732">Signal</keyword>
<proteinExistence type="predicted"/>
<protein>
    <recommendedName>
        <fullName evidence="3">Calcineurin-like phosphoesterase domain-containing protein</fullName>
    </recommendedName>
</protein>
<dbReference type="SUPFAM" id="SSF56300">
    <property type="entry name" value="Metallo-dependent phosphatases"/>
    <property type="match status" value="1"/>
</dbReference>
<comment type="caution">
    <text evidence="4">The sequence shown here is derived from an EMBL/GenBank/DDBJ whole genome shotgun (WGS) entry which is preliminary data.</text>
</comment>
<evidence type="ECO:0000256" key="1">
    <source>
        <dbReference type="ARBA" id="ARBA00022729"/>
    </source>
</evidence>
<dbReference type="GO" id="GO:0016787">
    <property type="term" value="F:hydrolase activity"/>
    <property type="evidence" value="ECO:0007669"/>
    <property type="project" value="UniProtKB-KW"/>
</dbReference>
<dbReference type="InterPro" id="IPR004843">
    <property type="entry name" value="Calcineurin-like_PHP"/>
</dbReference>
<sequence>MKLNIFRQAIFYFSGMVLVSCATENAQYGKNVRNTPVERIKSENIAHRFYLIGDAGNADQQSAQAILEQFKMHLDSAGNNSTVLFLGDNIYPKGLSKEKGKDRKLAIEKLDDQISLVKNFKGKTIFIPGNHDWYSKGIIGLKEQQDYITEKLDDQSAFLPKNSCAIDRKKISKNITLLTIDTEWFLADWDKNLGINEKCDIKTREDFFSEFESELNKNQNKTVIVALHHPLIDHGSHGGYYSLKKQIFPLEGKFPLPILATGINLARATGGITHQDLSNANYRKLTSRLKTLLANRDNVIVVSGHDHNLQYIEEGKIRQIISGAGSKNEPAATVGPNDFSYGKNGYAVLNISESEDASVSFFGRENNQEKLLFQKQVLENSEYNPNQYPSTFPAETTSSVYPKSFTRKSHLYEFLWGKNYRENYSTPVKVPTLQIDTLFGGAKPGRSGSGHQTNSLRLNTPKGEYVIRALKRSGVRFLQSVALKNQYIEEDFAGGFADQFLLDFYTSSHPFTPLAIGDLSEAVGLKHTDPTLVYVPKQNGLEKFNQNFGDELYYLEARPAETEENPIEVLGTEEVIKLLGKDEKYKIDEKNYIRARLFDMLIGDWDRHHDQWKWEQKPEGKVIYLSPIPKDRDQAFVRYDGLLTKFILDFPGLRHMQSFDEKIKNIKWFNMEPYPLDLAFTTASTEEDWLREAAFIQNHLNSEIIASAFEKLPKEVQSSDIDRIKKNLEIRKNDLQKYASEYYKIVQKTVLLTGTNKKDKFAITRLPQNETEVKIYRQKKSGEELVFEKKYSKKQTKEIWMYGLGDDDQFEVNGNQSNPIKIRLLGGLNNDVYTINKGNNVHIYDYKSKKNTFNTKNGIITLSDNYDLNEYQYKKPKFNVFSTNLNLGYNPDDGVIVGLNTSWTKKGFNQNPFSSKHTLKTNYFTLSNGYEIRYEGIFPRIVGNWFYQINAGYTDSHYIRNYFGNGNLTTNNHDTFEEKYYRVRAGEFYAKPSINWRKNASLFSAKLIYEGLKIEKTENRRIAIPNIVDENVFSTNYFAGIDVGFRFENVNKKVNPSLGMKFDSKFTYRQNLNNGDKKLPTFETGLGFTHYLTKNEKLTFSTYAKAKWLLSDDYEFYQMATLGGDDDLRGFRFDRFYGKSSFYQTSDIRWSIGNFRNAFVPLKIGIFGGFDYGRVWLPNEFTKKWHTSAGAGIWLNAIDMVGIQASYFRSSDKGRFVAGFGMNF</sequence>
<dbReference type="Gene3D" id="3.60.21.10">
    <property type="match status" value="1"/>
</dbReference>
<dbReference type="Pfam" id="PF00149">
    <property type="entry name" value="Metallophos"/>
    <property type="match status" value="1"/>
</dbReference>
<dbReference type="InterPro" id="IPR051558">
    <property type="entry name" value="Metallophosphoesterase_PAP"/>
</dbReference>
<organism evidence="4 5">
    <name type="scientific">Kaistella haifensis DSM 19056</name>
    <dbReference type="NCBI Taxonomy" id="1450526"/>
    <lineage>
        <taxon>Bacteria</taxon>
        <taxon>Pseudomonadati</taxon>
        <taxon>Bacteroidota</taxon>
        <taxon>Flavobacteriia</taxon>
        <taxon>Flavobacteriales</taxon>
        <taxon>Weeksellaceae</taxon>
        <taxon>Chryseobacterium group</taxon>
        <taxon>Kaistella</taxon>
    </lineage>
</organism>
<evidence type="ECO:0000259" key="3">
    <source>
        <dbReference type="Pfam" id="PF00149"/>
    </source>
</evidence>